<dbReference type="SUPFAM" id="SSF101478">
    <property type="entry name" value="ADP-ribosylglycohydrolase"/>
    <property type="match status" value="1"/>
</dbReference>
<comment type="caution">
    <text evidence="1">The sequence shown here is derived from an EMBL/GenBank/DDBJ whole genome shotgun (WGS) entry which is preliminary data.</text>
</comment>
<accession>A0ABP8A039</accession>
<dbReference type="Pfam" id="PF03747">
    <property type="entry name" value="ADP_ribosyl_GH"/>
    <property type="match status" value="1"/>
</dbReference>
<dbReference type="PANTHER" id="PTHR16222">
    <property type="entry name" value="ADP-RIBOSYLGLYCOHYDROLASE"/>
    <property type="match status" value="1"/>
</dbReference>
<dbReference type="InterPro" id="IPR005502">
    <property type="entry name" value="Ribosyl_crysJ1"/>
</dbReference>
<dbReference type="Gene3D" id="1.10.4080.10">
    <property type="entry name" value="ADP-ribosylation/Crystallin J1"/>
    <property type="match status" value="1"/>
</dbReference>
<sequence>MRLSWTQPEDLLIHELAQSAAEGKDISAIREIWISAGGSTVATRNGASPAPASTEQRRLAARLIDELDALPAPPDEARPATLPAIEADGRALPKLRMPGDDLADRIHGAWLGRAAGCLLGKPVEKLPPEGIREILSSTGRWPLRGYFTAQDLPADVAARWPWNRRSATTSLVENISGMPEDDDLNYPILNLALLESAGLDFTVDDVAQAWLDNLPAGRVFTAERIAYRNLLEGTDPGLCGRTRNPFREWIGALIRADVYGWVSPGDPRRAARMAYEDARLSHTGDGIHGAMWVAGMSAAAVVADSVDEVLDAGAAVIPTQSALAAAADFGRDLAARGGALDDGLAELADRFAGVHWVHVLNNAATISWALSRGGGHLETSAPLAVMAGWDTDSAGATVGALAGALSGRGELPGAWIDPLDDRIRTSLPGLDGVRISDLAERTLRLAEQSRNKRNEVLQ</sequence>
<gene>
    <name evidence="1" type="ORF">GCM10022287_18840</name>
</gene>
<dbReference type="PANTHER" id="PTHR16222:SF12">
    <property type="entry name" value="ADP-RIBOSYLGLYCOHYDROLASE-RELATED"/>
    <property type="match status" value="1"/>
</dbReference>
<name>A0ABP8A039_9MICO</name>
<dbReference type="InterPro" id="IPR036705">
    <property type="entry name" value="Ribosyl_crysJ1_sf"/>
</dbReference>
<dbReference type="Proteomes" id="UP001501079">
    <property type="component" value="Unassembled WGS sequence"/>
</dbReference>
<reference evidence="2" key="1">
    <citation type="journal article" date="2019" name="Int. J. Syst. Evol. Microbiol.">
        <title>The Global Catalogue of Microorganisms (GCM) 10K type strain sequencing project: providing services to taxonomists for standard genome sequencing and annotation.</title>
        <authorList>
            <consortium name="The Broad Institute Genomics Platform"/>
            <consortium name="The Broad Institute Genome Sequencing Center for Infectious Disease"/>
            <person name="Wu L."/>
            <person name="Ma J."/>
        </authorList>
    </citation>
    <scope>NUCLEOTIDE SEQUENCE [LARGE SCALE GENOMIC DNA]</scope>
    <source>
        <strain evidence="2">JCM 17591</strain>
    </source>
</reference>
<proteinExistence type="predicted"/>
<organism evidence="1 2">
    <name type="scientific">Gryllotalpicola koreensis</name>
    <dbReference type="NCBI Taxonomy" id="993086"/>
    <lineage>
        <taxon>Bacteria</taxon>
        <taxon>Bacillati</taxon>
        <taxon>Actinomycetota</taxon>
        <taxon>Actinomycetes</taxon>
        <taxon>Micrococcales</taxon>
        <taxon>Microbacteriaceae</taxon>
        <taxon>Gryllotalpicola</taxon>
    </lineage>
</organism>
<keyword evidence="2" id="KW-1185">Reference proteome</keyword>
<protein>
    <submittedName>
        <fullName evidence="1">ADP-ribosylglycohydrolase family protein</fullName>
    </submittedName>
</protein>
<dbReference type="InterPro" id="IPR050792">
    <property type="entry name" value="ADP-ribosylglycohydrolase"/>
</dbReference>
<evidence type="ECO:0000313" key="2">
    <source>
        <dbReference type="Proteomes" id="UP001501079"/>
    </source>
</evidence>
<dbReference type="EMBL" id="BAABBW010000003">
    <property type="protein sequence ID" value="GAA4174642.1"/>
    <property type="molecule type" value="Genomic_DNA"/>
</dbReference>
<evidence type="ECO:0000313" key="1">
    <source>
        <dbReference type="EMBL" id="GAA4174642.1"/>
    </source>
</evidence>